<dbReference type="Proteomes" id="UP000309389">
    <property type="component" value="Unassembled WGS sequence"/>
</dbReference>
<dbReference type="AlphaFoldDB" id="A0A4T3EWK3"/>
<name>A0A4T3EWK3_9SPHN</name>
<proteinExistence type="predicted"/>
<evidence type="ECO:0000313" key="2">
    <source>
        <dbReference type="Proteomes" id="UP000309389"/>
    </source>
</evidence>
<reference evidence="1 2" key="1">
    <citation type="submission" date="2019-04" db="EMBL/GenBank/DDBJ databases">
        <title>Altererythrobacter aquimixticola sp. nov., isolated from sediment of junction between the ocean and a freshwater spring.</title>
        <authorList>
            <person name="Yoon J.-H."/>
        </authorList>
    </citation>
    <scope>NUCLEOTIDE SEQUENCE [LARGE SCALE GENOMIC DNA]</scope>
    <source>
        <strain evidence="1 2">SSKS-13</strain>
    </source>
</reference>
<dbReference type="EMBL" id="SSHH01000004">
    <property type="protein sequence ID" value="TIX48853.1"/>
    <property type="molecule type" value="Genomic_DNA"/>
</dbReference>
<accession>A0A4T3EWK3</accession>
<keyword evidence="2" id="KW-1185">Reference proteome</keyword>
<dbReference type="RefSeq" id="WP_136694426.1">
    <property type="nucleotide sequence ID" value="NZ_SSHH01000004.1"/>
</dbReference>
<protein>
    <submittedName>
        <fullName evidence="1">Uncharacterized protein</fullName>
    </submittedName>
</protein>
<evidence type="ECO:0000313" key="1">
    <source>
        <dbReference type="EMBL" id="TIX48853.1"/>
    </source>
</evidence>
<comment type="caution">
    <text evidence="1">The sequence shown here is derived from an EMBL/GenBank/DDBJ whole genome shotgun (WGS) entry which is preliminary data.</text>
</comment>
<organism evidence="1 2">
    <name type="scientific">Alteraurantiacibacter aquimixticola</name>
    <dbReference type="NCBI Taxonomy" id="2489173"/>
    <lineage>
        <taxon>Bacteria</taxon>
        <taxon>Pseudomonadati</taxon>
        <taxon>Pseudomonadota</taxon>
        <taxon>Alphaproteobacteria</taxon>
        <taxon>Sphingomonadales</taxon>
        <taxon>Erythrobacteraceae</taxon>
        <taxon>Alteraurantiacibacter</taxon>
    </lineage>
</organism>
<gene>
    <name evidence="1" type="ORF">E5222_14000</name>
</gene>
<sequence>MADLHPVYAAHVEYALTFYGAIAPEVLPDGTMIAQHFKEGSSEFEDEKRPVIDNPIKYRMVLQALAAADASSGSSFGREFQQHLADRFRVEVVEGFYEAFYDEHLASPVYLADAAEYVARRLSAQASGEEFGW</sequence>